<feature type="domain" description="LysM" evidence="2">
    <location>
        <begin position="28"/>
        <end position="76"/>
    </location>
</feature>
<feature type="chain" id="PRO_5016825381" description="LysM domain-containing protein" evidence="1">
    <location>
        <begin position="24"/>
        <end position="326"/>
    </location>
</feature>
<dbReference type="Pfam" id="PF01476">
    <property type="entry name" value="LysM"/>
    <property type="match status" value="1"/>
</dbReference>
<name>A0A364NJC8_9GAMM</name>
<dbReference type="SMART" id="SM00257">
    <property type="entry name" value="LysM"/>
    <property type="match status" value="1"/>
</dbReference>
<evidence type="ECO:0000256" key="1">
    <source>
        <dbReference type="SAM" id="SignalP"/>
    </source>
</evidence>
<dbReference type="PANTHER" id="PTHR34700:SF4">
    <property type="entry name" value="PHAGE-LIKE ELEMENT PBSX PROTEIN XKDP"/>
    <property type="match status" value="1"/>
</dbReference>
<dbReference type="CDD" id="cd00118">
    <property type="entry name" value="LysM"/>
    <property type="match status" value="1"/>
</dbReference>
<dbReference type="RefSeq" id="WP_112160074.1">
    <property type="nucleotide sequence ID" value="NZ_QKRX01000012.1"/>
</dbReference>
<dbReference type="EMBL" id="QKRX01000012">
    <property type="protein sequence ID" value="RAU17172.1"/>
    <property type="molecule type" value="Genomic_DNA"/>
</dbReference>
<dbReference type="InterPro" id="IPR018392">
    <property type="entry name" value="LysM"/>
</dbReference>
<accession>A0A364NJC8</accession>
<dbReference type="PANTHER" id="PTHR34700">
    <property type="entry name" value="POTASSIUM BINDING PROTEIN KBP"/>
    <property type="match status" value="1"/>
</dbReference>
<gene>
    <name evidence="3" type="ORF">DN062_14805</name>
</gene>
<keyword evidence="4" id="KW-1185">Reference proteome</keyword>
<proteinExistence type="predicted"/>
<comment type="caution">
    <text evidence="3">The sequence shown here is derived from an EMBL/GenBank/DDBJ whole genome shotgun (WGS) entry which is preliminary data.</text>
</comment>
<dbReference type="AlphaFoldDB" id="A0A364NJC8"/>
<dbReference type="OrthoDB" id="8444614at2"/>
<feature type="signal peptide" evidence="1">
    <location>
        <begin position="1"/>
        <end position="23"/>
    </location>
</feature>
<dbReference type="InterPro" id="IPR052196">
    <property type="entry name" value="Bact_Kbp"/>
</dbReference>
<protein>
    <recommendedName>
        <fullName evidence="2">LysM domain-containing protein</fullName>
    </recommendedName>
</protein>
<keyword evidence="1" id="KW-0732">Signal</keyword>
<organism evidence="3 4">
    <name type="scientific">Nitrincola tibetensis</name>
    <dbReference type="NCBI Taxonomy" id="2219697"/>
    <lineage>
        <taxon>Bacteria</taxon>
        <taxon>Pseudomonadati</taxon>
        <taxon>Pseudomonadota</taxon>
        <taxon>Gammaproteobacteria</taxon>
        <taxon>Oceanospirillales</taxon>
        <taxon>Oceanospirillaceae</taxon>
        <taxon>Nitrincola</taxon>
    </lineage>
</organism>
<dbReference type="PROSITE" id="PS51782">
    <property type="entry name" value="LYSM"/>
    <property type="match status" value="1"/>
</dbReference>
<evidence type="ECO:0000313" key="3">
    <source>
        <dbReference type="EMBL" id="RAU17172.1"/>
    </source>
</evidence>
<dbReference type="InterPro" id="IPR036779">
    <property type="entry name" value="LysM_dom_sf"/>
</dbReference>
<dbReference type="SUPFAM" id="SSF54106">
    <property type="entry name" value="LysM domain"/>
    <property type="match status" value="1"/>
</dbReference>
<sequence>MLRRIFIPLLLTLMMTFTGLAHSQASSMSYQVQTGDTLSSLARTYLGDERRWREIWSLNPQLRNPNALRPGSSLLLPTTVATTGHLVTETHPSREPLAQRYRAAVNDEVAGGSLQRFADRRTLATDAQLAQAPRVQANLSEGQEQVIYASNVSSHYVMGERYPVYAVQESHTVAQNHSINELLRVGEAQLMYKEADRAKFHLTNQAPNEQQSTLYVLPSTPYRNLQSSAIRESHSPGNSEMRITRVFHNEPDGVYVLLNQGTIQGVSAGRLAQYYKKDFVSEEQGRLIEYPTAPAGVLLVFKTFENSSFAKVLSAQRIPAPDDRVN</sequence>
<evidence type="ECO:0000259" key="2">
    <source>
        <dbReference type="PROSITE" id="PS51782"/>
    </source>
</evidence>
<evidence type="ECO:0000313" key="4">
    <source>
        <dbReference type="Proteomes" id="UP000250744"/>
    </source>
</evidence>
<dbReference type="Gene3D" id="3.10.350.10">
    <property type="entry name" value="LysM domain"/>
    <property type="match status" value="1"/>
</dbReference>
<dbReference type="Proteomes" id="UP000250744">
    <property type="component" value="Unassembled WGS sequence"/>
</dbReference>
<reference evidence="3 4" key="1">
    <citation type="submission" date="2018-06" db="EMBL/GenBank/DDBJ databases">
        <title>Nitrincola tibetense sp. nov., isolated from Lake XuguoCo on Tibetan Plateau.</title>
        <authorList>
            <person name="Xing P."/>
        </authorList>
    </citation>
    <scope>NUCLEOTIDE SEQUENCE [LARGE SCALE GENOMIC DNA]</scope>
    <source>
        <strain evidence="4">xg18</strain>
    </source>
</reference>